<dbReference type="InterPro" id="IPR024402">
    <property type="entry name" value="DUF2726"/>
</dbReference>
<organism evidence="2 3">
    <name type="scientific">Sphingosinicella rhizophila</name>
    <dbReference type="NCBI Taxonomy" id="3050082"/>
    <lineage>
        <taxon>Bacteria</taxon>
        <taxon>Pseudomonadati</taxon>
        <taxon>Pseudomonadota</taxon>
        <taxon>Alphaproteobacteria</taxon>
        <taxon>Sphingomonadales</taxon>
        <taxon>Sphingosinicellaceae</taxon>
        <taxon>Sphingosinicella</taxon>
    </lineage>
</organism>
<dbReference type="RefSeq" id="WP_315728001.1">
    <property type="nucleotide sequence ID" value="NZ_JAVUPU010000010.1"/>
</dbReference>
<evidence type="ECO:0000313" key="3">
    <source>
        <dbReference type="Proteomes" id="UP001259572"/>
    </source>
</evidence>
<name>A0ABU3QBW9_9SPHN</name>
<sequence length="201" mass="22162">MTEAVYFLLIFGGMLMGIQGERWRAAWARSEWRAKRAKRDGWKPNILRSEADGARIPVDATQQLKIVMDAPFEKRRLLSRKEAEVFTALEAAVDNVGRGWRVMAQVSLGEVLASKDAAAFAAINSKRVDMLVVCNRSLPVAAVEYQGSGHYQGTAPARDAVKKEALRRAGISYVEVTPEHGPEDVAAEISRIARASELRPA</sequence>
<accession>A0ABU3QBW9</accession>
<reference evidence="2 3" key="1">
    <citation type="submission" date="2023-05" db="EMBL/GenBank/DDBJ databases">
        <authorList>
            <person name="Guo Y."/>
        </authorList>
    </citation>
    <scope>NUCLEOTIDE SEQUENCE [LARGE SCALE GENOMIC DNA]</scope>
    <source>
        <strain evidence="2 3">GR2756</strain>
    </source>
</reference>
<comment type="caution">
    <text evidence="2">The sequence shown here is derived from an EMBL/GenBank/DDBJ whole genome shotgun (WGS) entry which is preliminary data.</text>
</comment>
<proteinExistence type="predicted"/>
<gene>
    <name evidence="2" type="ORF">RQX22_16860</name>
</gene>
<evidence type="ECO:0000313" key="2">
    <source>
        <dbReference type="EMBL" id="MDT9600634.1"/>
    </source>
</evidence>
<evidence type="ECO:0000259" key="1">
    <source>
        <dbReference type="Pfam" id="PF10881"/>
    </source>
</evidence>
<keyword evidence="3" id="KW-1185">Reference proteome</keyword>
<dbReference type="EMBL" id="JAVUPU010000010">
    <property type="protein sequence ID" value="MDT9600634.1"/>
    <property type="molecule type" value="Genomic_DNA"/>
</dbReference>
<feature type="domain" description="DUF2726" evidence="1">
    <location>
        <begin position="75"/>
        <end position="189"/>
    </location>
</feature>
<dbReference type="Proteomes" id="UP001259572">
    <property type="component" value="Unassembled WGS sequence"/>
</dbReference>
<protein>
    <submittedName>
        <fullName evidence="2">DUF2726 domain-containing protein</fullName>
    </submittedName>
</protein>
<dbReference type="Pfam" id="PF10881">
    <property type="entry name" value="DUF2726"/>
    <property type="match status" value="1"/>
</dbReference>